<proteinExistence type="predicted"/>
<organism evidence="1 2">
    <name type="scientific">Perilla frutescens var. hirtella</name>
    <name type="common">Perilla citriodora</name>
    <name type="synonym">Perilla setoyensis</name>
    <dbReference type="NCBI Taxonomy" id="608512"/>
    <lineage>
        <taxon>Eukaryota</taxon>
        <taxon>Viridiplantae</taxon>
        <taxon>Streptophyta</taxon>
        <taxon>Embryophyta</taxon>
        <taxon>Tracheophyta</taxon>
        <taxon>Spermatophyta</taxon>
        <taxon>Magnoliopsida</taxon>
        <taxon>eudicotyledons</taxon>
        <taxon>Gunneridae</taxon>
        <taxon>Pentapetalae</taxon>
        <taxon>asterids</taxon>
        <taxon>lamiids</taxon>
        <taxon>Lamiales</taxon>
        <taxon>Lamiaceae</taxon>
        <taxon>Nepetoideae</taxon>
        <taxon>Elsholtzieae</taxon>
        <taxon>Perilla</taxon>
    </lineage>
</organism>
<evidence type="ECO:0000313" key="1">
    <source>
        <dbReference type="EMBL" id="KAH6822424.1"/>
    </source>
</evidence>
<dbReference type="AlphaFoldDB" id="A0AAD4IW78"/>
<comment type="caution">
    <text evidence="1">The sequence shown here is derived from an EMBL/GenBank/DDBJ whole genome shotgun (WGS) entry which is preliminary data.</text>
</comment>
<dbReference type="EMBL" id="SDAM02001264">
    <property type="protein sequence ID" value="KAH6822424.1"/>
    <property type="molecule type" value="Genomic_DNA"/>
</dbReference>
<name>A0AAD4IW78_PERFH</name>
<reference evidence="1 2" key="1">
    <citation type="journal article" date="2021" name="Nat. Commun.">
        <title>Incipient diploidization of the medicinal plant Perilla within 10,000 years.</title>
        <authorList>
            <person name="Zhang Y."/>
            <person name="Shen Q."/>
            <person name="Leng L."/>
            <person name="Zhang D."/>
            <person name="Chen S."/>
            <person name="Shi Y."/>
            <person name="Ning Z."/>
            <person name="Chen S."/>
        </authorList>
    </citation>
    <scope>NUCLEOTIDE SEQUENCE [LARGE SCALE GENOMIC DNA]</scope>
    <source>
        <strain evidence="2">cv. PC099</strain>
    </source>
</reference>
<keyword evidence="2" id="KW-1185">Reference proteome</keyword>
<evidence type="ECO:0000313" key="2">
    <source>
        <dbReference type="Proteomes" id="UP001190926"/>
    </source>
</evidence>
<gene>
    <name evidence="1" type="ORF">C2S53_007751</name>
</gene>
<sequence length="73" mass="8271">MVVRGGRFWNGEEEWGLVIQFIDVRGFNEEKSKCRDEKLVKTNVALCLSENLGMDDGGAFVRIEADKAENHGR</sequence>
<protein>
    <submittedName>
        <fullName evidence="1">Uncharacterized protein</fullName>
    </submittedName>
</protein>
<dbReference type="Proteomes" id="UP001190926">
    <property type="component" value="Unassembled WGS sequence"/>
</dbReference>
<accession>A0AAD4IW78</accession>